<comment type="subcellular location">
    <subcellularLocation>
        <location evidence="1 4">Bacterial flagellum basal body</location>
    </subcellularLocation>
</comment>
<keyword evidence="3 4" id="KW-0975">Bacterial flagellum</keyword>
<dbReference type="NCBIfam" id="TIGR00205">
    <property type="entry name" value="fliE"/>
    <property type="match status" value="1"/>
</dbReference>
<dbReference type="AlphaFoldDB" id="A0A401ITT8"/>
<keyword evidence="6" id="KW-0282">Flagellum</keyword>
<evidence type="ECO:0000313" key="6">
    <source>
        <dbReference type="EMBL" id="GBG94934.1"/>
    </source>
</evidence>
<organism evidence="6 7">
    <name type="scientific">Ligilactobacillus salitolerans</name>
    <dbReference type="NCBI Taxonomy" id="1808352"/>
    <lineage>
        <taxon>Bacteria</taxon>
        <taxon>Bacillati</taxon>
        <taxon>Bacillota</taxon>
        <taxon>Bacilli</taxon>
        <taxon>Lactobacillales</taxon>
        <taxon>Lactobacillaceae</taxon>
        <taxon>Ligilactobacillus</taxon>
    </lineage>
</organism>
<comment type="caution">
    <text evidence="6">The sequence shown here is derived from an EMBL/GenBank/DDBJ whole genome shotgun (WGS) entry which is preliminary data.</text>
</comment>
<evidence type="ECO:0000256" key="4">
    <source>
        <dbReference type="HAMAP-Rule" id="MF_00724"/>
    </source>
</evidence>
<comment type="similarity">
    <text evidence="2 4">Belongs to the FliE family.</text>
</comment>
<protein>
    <recommendedName>
        <fullName evidence="4 5">Flagellar hook-basal body complex protein FliE</fullName>
    </recommendedName>
</protein>
<dbReference type="OrthoDB" id="9812413at2"/>
<dbReference type="PANTHER" id="PTHR34653:SF1">
    <property type="entry name" value="FLAGELLAR HOOK-BASAL BODY COMPLEX PROTEIN FLIE"/>
    <property type="match status" value="1"/>
</dbReference>
<evidence type="ECO:0000256" key="3">
    <source>
        <dbReference type="ARBA" id="ARBA00023143"/>
    </source>
</evidence>
<proteinExistence type="inferred from homology"/>
<dbReference type="PANTHER" id="PTHR34653">
    <property type="match status" value="1"/>
</dbReference>
<dbReference type="PRINTS" id="PR01006">
    <property type="entry name" value="FLGHOOKFLIE"/>
</dbReference>
<evidence type="ECO:0000256" key="5">
    <source>
        <dbReference type="NCBIfam" id="TIGR00205"/>
    </source>
</evidence>
<sequence>MAQISGITGLNNYADQLRKVTGLTDSSKETSKAGASFSTYLDKAMSGLNSSMKVMDQSTADMISGKQNDLGQVMVNMTESQITLQTAVQVRNKALEAYNDLKNMQF</sequence>
<keyword evidence="6" id="KW-0969">Cilium</keyword>
<dbReference type="EMBL" id="BFFP01000021">
    <property type="protein sequence ID" value="GBG94934.1"/>
    <property type="molecule type" value="Genomic_DNA"/>
</dbReference>
<evidence type="ECO:0000256" key="1">
    <source>
        <dbReference type="ARBA" id="ARBA00004117"/>
    </source>
</evidence>
<dbReference type="Pfam" id="PF02049">
    <property type="entry name" value="FliE"/>
    <property type="match status" value="1"/>
</dbReference>
<dbReference type="HAMAP" id="MF_00724">
    <property type="entry name" value="FliE"/>
    <property type="match status" value="1"/>
</dbReference>
<gene>
    <name evidence="4" type="primary">fliE</name>
    <name evidence="6" type="ORF">LFYK43_13930</name>
</gene>
<dbReference type="GO" id="GO:0005198">
    <property type="term" value="F:structural molecule activity"/>
    <property type="evidence" value="ECO:0007669"/>
    <property type="project" value="UniProtKB-UniRule"/>
</dbReference>
<evidence type="ECO:0000313" key="7">
    <source>
        <dbReference type="Proteomes" id="UP000286848"/>
    </source>
</evidence>
<keyword evidence="6" id="KW-0966">Cell projection</keyword>
<dbReference type="GO" id="GO:0071973">
    <property type="term" value="P:bacterial-type flagellum-dependent cell motility"/>
    <property type="evidence" value="ECO:0007669"/>
    <property type="project" value="InterPro"/>
</dbReference>
<dbReference type="Proteomes" id="UP000286848">
    <property type="component" value="Unassembled WGS sequence"/>
</dbReference>
<dbReference type="InterPro" id="IPR001624">
    <property type="entry name" value="FliE"/>
</dbReference>
<dbReference type="GO" id="GO:0009425">
    <property type="term" value="C:bacterial-type flagellum basal body"/>
    <property type="evidence" value="ECO:0007669"/>
    <property type="project" value="UniProtKB-SubCell"/>
</dbReference>
<keyword evidence="7" id="KW-1185">Reference proteome</keyword>
<evidence type="ECO:0000256" key="2">
    <source>
        <dbReference type="ARBA" id="ARBA00009272"/>
    </source>
</evidence>
<dbReference type="GO" id="GO:0003774">
    <property type="term" value="F:cytoskeletal motor activity"/>
    <property type="evidence" value="ECO:0007669"/>
    <property type="project" value="InterPro"/>
</dbReference>
<name>A0A401ITT8_9LACO</name>
<accession>A0A401ITT8</accession>
<reference evidence="6 7" key="1">
    <citation type="journal article" date="2019" name="Int. J. Syst. Evol. Microbiol.">
        <title>Lactobacillus salitolerans sp. nov., a novel lactic acid bacterium isolated from spent mushroom substrates.</title>
        <authorList>
            <person name="Tohno M."/>
            <person name="Tanizawa Y."/>
            <person name="Kojima Y."/>
            <person name="Sakamoto M."/>
            <person name="Nakamura Y."/>
            <person name="Ohkuma M."/>
            <person name="Kobayashi H."/>
        </authorList>
    </citation>
    <scope>NUCLEOTIDE SEQUENCE [LARGE SCALE GENOMIC DNA]</scope>
    <source>
        <strain evidence="6 7">YK43</strain>
    </source>
</reference>